<dbReference type="Gene3D" id="3.40.50.10810">
    <property type="entry name" value="Tandem AAA-ATPase domain"/>
    <property type="match status" value="1"/>
</dbReference>
<dbReference type="InterPro" id="IPR057342">
    <property type="entry name" value="DEXDc_RapA"/>
</dbReference>
<feature type="domain" description="Helicase C-terminal" evidence="7">
    <location>
        <begin position="417"/>
        <end position="589"/>
    </location>
</feature>
<evidence type="ECO:0000259" key="6">
    <source>
        <dbReference type="PROSITE" id="PS51192"/>
    </source>
</evidence>
<dbReference type="InterPro" id="IPR049730">
    <property type="entry name" value="SNF2/RAD54-like_C"/>
</dbReference>
<dbReference type="InterPro" id="IPR000330">
    <property type="entry name" value="SNF2_N"/>
</dbReference>
<dbReference type="Proteomes" id="UP001237207">
    <property type="component" value="Unassembled WGS sequence"/>
</dbReference>
<name>A0AAJ1WKQ1_9BACI</name>
<dbReference type="GO" id="GO:0016787">
    <property type="term" value="F:hydrolase activity"/>
    <property type="evidence" value="ECO:0007669"/>
    <property type="project" value="UniProtKB-KW"/>
</dbReference>
<keyword evidence="4" id="KW-0067">ATP-binding</keyword>
<dbReference type="CDD" id="cd18793">
    <property type="entry name" value="SF2_C_SNF"/>
    <property type="match status" value="1"/>
</dbReference>
<dbReference type="InterPro" id="IPR038718">
    <property type="entry name" value="SNF2-like_sf"/>
</dbReference>
<keyword evidence="2" id="KW-0378">Hydrolase</keyword>
<reference evidence="8" key="1">
    <citation type="submission" date="2023-07" db="EMBL/GenBank/DDBJ databases">
        <title>Genomic Encyclopedia of Type Strains, Phase IV (KMG-IV): sequencing the most valuable type-strain genomes for metagenomic binning, comparative biology and taxonomic classification.</title>
        <authorList>
            <person name="Goeker M."/>
        </authorList>
    </citation>
    <scope>NUCLEOTIDE SEQUENCE</scope>
    <source>
        <strain evidence="8">DSM 23947</strain>
    </source>
</reference>
<dbReference type="Pfam" id="PF00271">
    <property type="entry name" value="Helicase_C"/>
    <property type="match status" value="1"/>
</dbReference>
<evidence type="ECO:0000259" key="7">
    <source>
        <dbReference type="PROSITE" id="PS51194"/>
    </source>
</evidence>
<dbReference type="PROSITE" id="PS51194">
    <property type="entry name" value="HELICASE_CTER"/>
    <property type="match status" value="1"/>
</dbReference>
<dbReference type="EMBL" id="JAUSUC010000019">
    <property type="protein sequence ID" value="MDQ0215371.1"/>
    <property type="molecule type" value="Genomic_DNA"/>
</dbReference>
<dbReference type="Gene3D" id="3.40.50.300">
    <property type="entry name" value="P-loop containing nucleotide triphosphate hydrolases"/>
    <property type="match status" value="1"/>
</dbReference>
<dbReference type="InterPro" id="IPR014001">
    <property type="entry name" value="Helicase_ATP-bd"/>
</dbReference>
<dbReference type="RefSeq" id="WP_307257369.1">
    <property type="nucleotide sequence ID" value="NZ_JAUSUC010000019.1"/>
</dbReference>
<organism evidence="8 9">
    <name type="scientific">Oikeobacillus pervagus</name>
    <dbReference type="NCBI Taxonomy" id="1325931"/>
    <lineage>
        <taxon>Bacteria</taxon>
        <taxon>Bacillati</taxon>
        <taxon>Bacillota</taxon>
        <taxon>Bacilli</taxon>
        <taxon>Bacillales</taxon>
        <taxon>Bacillaceae</taxon>
        <taxon>Oikeobacillus</taxon>
    </lineage>
</organism>
<evidence type="ECO:0000256" key="2">
    <source>
        <dbReference type="ARBA" id="ARBA00022801"/>
    </source>
</evidence>
<dbReference type="Pfam" id="PF00176">
    <property type="entry name" value="SNF2-rel_dom"/>
    <property type="match status" value="1"/>
</dbReference>
<dbReference type="SMART" id="SM00487">
    <property type="entry name" value="DEXDc"/>
    <property type="match status" value="1"/>
</dbReference>
<dbReference type="GO" id="GO:0004386">
    <property type="term" value="F:helicase activity"/>
    <property type="evidence" value="ECO:0007669"/>
    <property type="project" value="UniProtKB-KW"/>
</dbReference>
<proteinExistence type="predicted"/>
<evidence type="ECO:0000256" key="3">
    <source>
        <dbReference type="ARBA" id="ARBA00022806"/>
    </source>
</evidence>
<keyword evidence="9" id="KW-1185">Reference proteome</keyword>
<dbReference type="PANTHER" id="PTHR45766">
    <property type="entry name" value="DNA ANNEALING HELICASE AND ENDONUCLEASE ZRANB3 FAMILY MEMBER"/>
    <property type="match status" value="1"/>
</dbReference>
<keyword evidence="3 8" id="KW-0347">Helicase</keyword>
<keyword evidence="1" id="KW-0547">Nucleotide-binding</keyword>
<gene>
    <name evidence="8" type="ORF">J2S13_001784</name>
</gene>
<accession>A0AAJ1WKQ1</accession>
<dbReference type="AlphaFoldDB" id="A0AAJ1WKQ1"/>
<dbReference type="CDD" id="cd18011">
    <property type="entry name" value="DEXDc_RapA"/>
    <property type="match status" value="1"/>
</dbReference>
<evidence type="ECO:0000256" key="4">
    <source>
        <dbReference type="ARBA" id="ARBA00022840"/>
    </source>
</evidence>
<evidence type="ECO:0000313" key="8">
    <source>
        <dbReference type="EMBL" id="MDQ0215371.1"/>
    </source>
</evidence>
<feature type="domain" description="Helicase ATP-binding" evidence="6">
    <location>
        <begin position="48"/>
        <end position="214"/>
    </location>
</feature>
<dbReference type="SMART" id="SM00490">
    <property type="entry name" value="HELICc"/>
    <property type="match status" value="1"/>
</dbReference>
<sequence length="956" mass="111452">MNTAYHTKYFANKLINRSASNDIDKLSMSLFNASVDINPHQVDAALFAFKSPLSKGVILADEVGLGKTIEAGLVLCQYWAERKRRLMVICPSSLRKQWSLELQEKFNLPSIILETKNYNEELRKGNGNPFNQSCVVITSFNFANRRKNDIKAVNWDLAVIDEAHKLRNAYRKSNRIGQGIKWAVEDKKKLLLTATPLQNSLLELYGLSTIIDDRIFGDLRAFRTNYVNDGNIEELKERLNGFVKRTLRKDVLEYINYTERHALTQPFTSSDKEQELYKAISDFLQTEGTYAIPKSQRVLTTLILRKLLASSTSAVLQTLHTIKKRLVDIKEGLTTGNLLFEEMVDEDELEIIQQTEDELEEDRDDHEVVENEEYKVNIEKINQEILEIDSFIRMASEIQVDTKSEALLKALTIGFNRMRDLGANKKALIFTESKRTQEYLKEFLESNGYRGKIVLFNGTNSDKESTEIYKQWVEKNQDNGRISGSKIADKRNALIEYFRDEAEIMIATESASEGVNLQFCSLLINYDLPWNPQRIEQRIGRCHRYGQKHDVVVINFINQRNQADIRVYELLNEKFRLFEGVLGSSDEVLGSVESGVDFERRILNIYQTCRSPEEIEDAFQQLQQEMEDKIKQKMDKTREKLLENFDLDVHDRLKFNLQHTKDHLNKYENMFWNVTRFILNNDAQFDNDHLSFRLNSKINDQIAVGKYEMISKERKNTEGANLYRLSHPLGEYVIDRAISISTPPAKLKFDITNHPVKISLVESLKGKSGYIILSKLTIESFEKSEYLLFSGYTLDGEMLDQEQCEKLFQCKANTIPLNNIEEIHKKKLLKEVGRYTEATVSMVMENNNRYFREEQDRLQKWADDLILASEQELNDIKRNIRELTRKARLATNTEEQHQIQVQISELEKKKRTMRKKIFQVEDEVLEKRDELIQELESRLHQNTDKEDLFMVQWEVV</sequence>
<dbReference type="PANTHER" id="PTHR45766:SF6">
    <property type="entry name" value="SWI_SNF-RELATED MATRIX-ASSOCIATED ACTIN-DEPENDENT REGULATOR OF CHROMATIN SUBFAMILY A-LIKE PROTEIN 1"/>
    <property type="match status" value="1"/>
</dbReference>
<evidence type="ECO:0000256" key="1">
    <source>
        <dbReference type="ARBA" id="ARBA00022741"/>
    </source>
</evidence>
<protein>
    <submittedName>
        <fullName evidence="8">Superfamily II DNA/RNA helicase</fullName>
    </submittedName>
</protein>
<dbReference type="InterPro" id="IPR001650">
    <property type="entry name" value="Helicase_C-like"/>
</dbReference>
<evidence type="ECO:0000313" key="9">
    <source>
        <dbReference type="Proteomes" id="UP001237207"/>
    </source>
</evidence>
<dbReference type="InterPro" id="IPR027417">
    <property type="entry name" value="P-loop_NTPase"/>
</dbReference>
<evidence type="ECO:0000256" key="5">
    <source>
        <dbReference type="SAM" id="Coils"/>
    </source>
</evidence>
<keyword evidence="5" id="KW-0175">Coiled coil</keyword>
<dbReference type="PROSITE" id="PS51192">
    <property type="entry name" value="HELICASE_ATP_BIND_1"/>
    <property type="match status" value="1"/>
</dbReference>
<dbReference type="GO" id="GO:0005524">
    <property type="term" value="F:ATP binding"/>
    <property type="evidence" value="ECO:0007669"/>
    <property type="project" value="UniProtKB-KW"/>
</dbReference>
<dbReference type="SUPFAM" id="SSF52540">
    <property type="entry name" value="P-loop containing nucleoside triphosphate hydrolases"/>
    <property type="match status" value="2"/>
</dbReference>
<comment type="caution">
    <text evidence="8">The sequence shown here is derived from an EMBL/GenBank/DDBJ whole genome shotgun (WGS) entry which is preliminary data.</text>
</comment>
<feature type="coiled-coil region" evidence="5">
    <location>
        <begin position="866"/>
        <end position="923"/>
    </location>
</feature>